<dbReference type="RefSeq" id="WP_144248391.1">
    <property type="nucleotide sequence ID" value="NZ_VLPK01000002.1"/>
</dbReference>
<evidence type="ECO:0008006" key="4">
    <source>
        <dbReference type="Google" id="ProtNLM"/>
    </source>
</evidence>
<protein>
    <recommendedName>
        <fullName evidence="4">Sensor of ECF-type sigma factor</fullName>
    </recommendedName>
</protein>
<reference evidence="2 3" key="1">
    <citation type="submission" date="2019-07" db="EMBL/GenBank/DDBJ databases">
        <authorList>
            <person name="Huq M.A."/>
        </authorList>
    </citation>
    <scope>NUCLEOTIDE SEQUENCE [LARGE SCALE GENOMIC DNA]</scope>
    <source>
        <strain evidence="2 3">MAH-19</strain>
    </source>
</reference>
<evidence type="ECO:0000313" key="3">
    <source>
        <dbReference type="Proteomes" id="UP000318733"/>
    </source>
</evidence>
<sequence>MTVNKLYQHIFVILLISCVSLSAFSQDLRMGFRRQQPNNRVVEPRAFNPGMRKIQVVKEAFISQQLSLSREQGQKFWPMYRRYQSELFEVRRLKRLNNSDAQANGADQVKRDLDYDAQLVEIRKRYNDEFMKVLPPEKVSQLIKSEREFNDELVRKLHEQNTPAP</sequence>
<dbReference type="OrthoDB" id="675330at2"/>
<dbReference type="EMBL" id="VLPK01000002">
    <property type="protein sequence ID" value="TSJ40353.1"/>
    <property type="molecule type" value="Genomic_DNA"/>
</dbReference>
<keyword evidence="1" id="KW-1133">Transmembrane helix</keyword>
<organism evidence="2 3">
    <name type="scientific">Mucilaginibacter corticis</name>
    <dbReference type="NCBI Taxonomy" id="2597670"/>
    <lineage>
        <taxon>Bacteria</taxon>
        <taxon>Pseudomonadati</taxon>
        <taxon>Bacteroidota</taxon>
        <taxon>Sphingobacteriia</taxon>
        <taxon>Sphingobacteriales</taxon>
        <taxon>Sphingobacteriaceae</taxon>
        <taxon>Mucilaginibacter</taxon>
    </lineage>
</organism>
<keyword evidence="1" id="KW-0812">Transmembrane</keyword>
<comment type="caution">
    <text evidence="2">The sequence shown here is derived from an EMBL/GenBank/DDBJ whole genome shotgun (WGS) entry which is preliminary data.</text>
</comment>
<keyword evidence="3" id="KW-1185">Reference proteome</keyword>
<gene>
    <name evidence="2" type="ORF">FO440_11375</name>
</gene>
<name>A0A556MKF9_9SPHI</name>
<dbReference type="PROSITE" id="PS51257">
    <property type="entry name" value="PROKAR_LIPOPROTEIN"/>
    <property type="match status" value="1"/>
</dbReference>
<feature type="transmembrane region" description="Helical" evidence="1">
    <location>
        <begin position="6"/>
        <end position="24"/>
    </location>
</feature>
<dbReference type="AlphaFoldDB" id="A0A556MKF9"/>
<proteinExistence type="predicted"/>
<dbReference type="Proteomes" id="UP000318733">
    <property type="component" value="Unassembled WGS sequence"/>
</dbReference>
<accession>A0A556MKF9</accession>
<keyword evidence="1" id="KW-0472">Membrane</keyword>
<evidence type="ECO:0000256" key="1">
    <source>
        <dbReference type="SAM" id="Phobius"/>
    </source>
</evidence>
<evidence type="ECO:0000313" key="2">
    <source>
        <dbReference type="EMBL" id="TSJ40353.1"/>
    </source>
</evidence>